<accession>A0A178IED2</accession>
<keyword evidence="7" id="KW-0862">Zinc</keyword>
<dbReference type="InterPro" id="IPR005744">
    <property type="entry name" value="Hy-lIII"/>
</dbReference>
<dbReference type="NCBIfam" id="TIGR01065">
    <property type="entry name" value="hlyIII"/>
    <property type="match status" value="1"/>
</dbReference>
<feature type="transmembrane region" description="Helical" evidence="8">
    <location>
        <begin position="53"/>
        <end position="70"/>
    </location>
</feature>
<comment type="similarity">
    <text evidence="2">Belongs to the UPF0073 (Hly-III) family.</text>
</comment>
<evidence type="ECO:0000256" key="1">
    <source>
        <dbReference type="ARBA" id="ARBA00004651"/>
    </source>
</evidence>
<evidence type="ECO:0000256" key="3">
    <source>
        <dbReference type="ARBA" id="ARBA00022475"/>
    </source>
</evidence>
<dbReference type="GO" id="GO:0140911">
    <property type="term" value="F:pore-forming activity"/>
    <property type="evidence" value="ECO:0007669"/>
    <property type="project" value="InterPro"/>
</dbReference>
<feature type="transmembrane region" description="Helical" evidence="8">
    <location>
        <begin position="172"/>
        <end position="192"/>
    </location>
</feature>
<keyword evidence="10" id="KW-1185">Reference proteome</keyword>
<comment type="subcellular location">
    <subcellularLocation>
        <location evidence="1">Cell membrane</location>
        <topology evidence="1">Multi-pass membrane protein</topology>
    </subcellularLocation>
</comment>
<evidence type="ECO:0000256" key="8">
    <source>
        <dbReference type="SAM" id="Phobius"/>
    </source>
</evidence>
<keyword evidence="5 8" id="KW-1133">Transmembrane helix</keyword>
<organism evidence="9 10">
    <name type="scientific">Termitidicoccus mucosus</name>
    <dbReference type="NCBI Taxonomy" id="1184151"/>
    <lineage>
        <taxon>Bacteria</taxon>
        <taxon>Pseudomonadati</taxon>
        <taxon>Verrucomicrobiota</taxon>
        <taxon>Opitutia</taxon>
        <taxon>Opitutales</taxon>
        <taxon>Opitutaceae</taxon>
        <taxon>Termitidicoccus</taxon>
    </lineage>
</organism>
<dbReference type="AlphaFoldDB" id="A0A178IED2"/>
<dbReference type="GO" id="GO:0046872">
    <property type="term" value="F:metal ion binding"/>
    <property type="evidence" value="ECO:0007669"/>
    <property type="project" value="UniProtKB-KW"/>
</dbReference>
<keyword evidence="3" id="KW-1003">Cell membrane</keyword>
<evidence type="ECO:0000256" key="5">
    <source>
        <dbReference type="ARBA" id="ARBA00022989"/>
    </source>
</evidence>
<protein>
    <submittedName>
        <fullName evidence="9">Hemolysin III</fullName>
    </submittedName>
</protein>
<feature type="binding site" evidence="7">
    <location>
        <position position="77"/>
    </location>
    <ligand>
        <name>Zn(2+)</name>
        <dbReference type="ChEBI" id="CHEBI:29105"/>
    </ligand>
</feature>
<evidence type="ECO:0000313" key="9">
    <source>
        <dbReference type="EMBL" id="OAM88374.1"/>
    </source>
</evidence>
<feature type="transmembrane region" description="Helical" evidence="8">
    <location>
        <begin position="116"/>
        <end position="138"/>
    </location>
</feature>
<name>A0A178IED2_9BACT</name>
<dbReference type="Pfam" id="PF03006">
    <property type="entry name" value="HlyIII"/>
    <property type="match status" value="1"/>
</dbReference>
<dbReference type="PANTHER" id="PTHR20855">
    <property type="entry name" value="ADIPOR/PROGESTIN RECEPTOR-RELATED"/>
    <property type="match status" value="1"/>
</dbReference>
<keyword evidence="7" id="KW-0479">Metal-binding</keyword>
<dbReference type="PANTHER" id="PTHR20855:SF3">
    <property type="entry name" value="LD03007P"/>
    <property type="match status" value="1"/>
</dbReference>
<keyword evidence="6 8" id="KW-0472">Membrane</keyword>
<evidence type="ECO:0000256" key="6">
    <source>
        <dbReference type="ARBA" id="ARBA00023136"/>
    </source>
</evidence>
<evidence type="ECO:0000256" key="7">
    <source>
        <dbReference type="PIRSR" id="PIRSR604254-1"/>
    </source>
</evidence>
<reference evidence="9 10" key="1">
    <citation type="submission" date="2016-01" db="EMBL/GenBank/DDBJ databases">
        <title>High potential of lignocellulose degradation of a new Verrucomicrobia species.</title>
        <authorList>
            <person name="Wang Y."/>
            <person name="Shi Y."/>
            <person name="Qiu Z."/>
            <person name="Liu S."/>
            <person name="Yang H."/>
        </authorList>
    </citation>
    <scope>NUCLEOTIDE SEQUENCE [LARGE SCALE GENOMIC DNA]</scope>
    <source>
        <strain evidence="9 10">TSB47</strain>
    </source>
</reference>
<evidence type="ECO:0000256" key="4">
    <source>
        <dbReference type="ARBA" id="ARBA00022692"/>
    </source>
</evidence>
<feature type="binding site" evidence="7">
    <location>
        <position position="199"/>
    </location>
    <ligand>
        <name>Zn(2+)</name>
        <dbReference type="ChEBI" id="CHEBI:29105"/>
    </ligand>
</feature>
<feature type="binding site" evidence="7">
    <location>
        <position position="203"/>
    </location>
    <ligand>
        <name>Zn(2+)</name>
        <dbReference type="ChEBI" id="CHEBI:29105"/>
    </ligand>
</feature>
<feature type="transmembrane region" description="Helical" evidence="8">
    <location>
        <begin position="204"/>
        <end position="222"/>
    </location>
</feature>
<dbReference type="InterPro" id="IPR004254">
    <property type="entry name" value="AdipoR/HlyIII-related"/>
</dbReference>
<comment type="caution">
    <text evidence="9">The sequence shown here is derived from an EMBL/GenBank/DDBJ whole genome shotgun (WGS) entry which is preliminary data.</text>
</comment>
<keyword evidence="4 8" id="KW-0812">Transmembrane</keyword>
<dbReference type="GO" id="GO:0005886">
    <property type="term" value="C:plasma membrane"/>
    <property type="evidence" value="ECO:0007669"/>
    <property type="project" value="UniProtKB-SubCell"/>
</dbReference>
<dbReference type="STRING" id="1184151.AW736_19150"/>
<gene>
    <name evidence="9" type="ORF">AW736_19150</name>
</gene>
<evidence type="ECO:0000313" key="10">
    <source>
        <dbReference type="Proteomes" id="UP000078486"/>
    </source>
</evidence>
<feature type="transmembrane region" description="Helical" evidence="8">
    <location>
        <begin position="23"/>
        <end position="47"/>
    </location>
</feature>
<sequence>MAPAQSGTGRDRNAREDTRGEKIANWLTHGIGAILSIAALTLLIVFSSLYGEAWHVVSFTVFGLALLVLYTSSTLYHTQRSEWGKRFFRRLDHAAIFVLIAGTYTPFLLTHLRGPWGWSLFGVIWGICGAGAVFKLLYGERYHRVSLLAYLFAGWLIVVAFKPLLTHVPNEALWLLLAGGLCYTAGTGFYAWRRLRYHHAVWHVFVLGGSTCHVLAVLLFLLPRAV</sequence>
<feature type="transmembrane region" description="Helical" evidence="8">
    <location>
        <begin position="91"/>
        <end position="110"/>
    </location>
</feature>
<feature type="transmembrane region" description="Helical" evidence="8">
    <location>
        <begin position="145"/>
        <end position="166"/>
    </location>
</feature>
<dbReference type="Proteomes" id="UP000078486">
    <property type="component" value="Unassembled WGS sequence"/>
</dbReference>
<dbReference type="EMBL" id="LRRQ01000137">
    <property type="protein sequence ID" value="OAM88374.1"/>
    <property type="molecule type" value="Genomic_DNA"/>
</dbReference>
<evidence type="ECO:0000256" key="2">
    <source>
        <dbReference type="ARBA" id="ARBA00008488"/>
    </source>
</evidence>
<proteinExistence type="inferred from homology"/>